<dbReference type="Proteomes" id="UP001359308">
    <property type="component" value="Chromosome"/>
</dbReference>
<organism evidence="1 2">
    <name type="scientific">Methylococcus capsulatus</name>
    <dbReference type="NCBI Taxonomy" id="414"/>
    <lineage>
        <taxon>Bacteria</taxon>
        <taxon>Pseudomonadati</taxon>
        <taxon>Pseudomonadota</taxon>
        <taxon>Gammaproteobacteria</taxon>
        <taxon>Methylococcales</taxon>
        <taxon>Methylococcaceae</taxon>
        <taxon>Methylococcus</taxon>
    </lineage>
</organism>
<dbReference type="InterPro" id="IPR013406">
    <property type="entry name" value="CHP02574_addiction_mod"/>
</dbReference>
<gene>
    <name evidence="1" type="ORF">N4J17_07935</name>
</gene>
<dbReference type="Pfam" id="PF09720">
    <property type="entry name" value="Unstab_antitox"/>
    <property type="match status" value="1"/>
</dbReference>
<name>A0ABZ2FAJ2_METCP</name>
<accession>A0ABZ2FAJ2</accession>
<protein>
    <submittedName>
        <fullName evidence="1">Addiction module protein</fullName>
    </submittedName>
</protein>
<dbReference type="EMBL" id="CP104311">
    <property type="protein sequence ID" value="WWF03533.1"/>
    <property type="molecule type" value="Genomic_DNA"/>
</dbReference>
<evidence type="ECO:0000313" key="2">
    <source>
        <dbReference type="Proteomes" id="UP001359308"/>
    </source>
</evidence>
<proteinExistence type="predicted"/>
<evidence type="ECO:0000313" key="1">
    <source>
        <dbReference type="EMBL" id="WWF03533.1"/>
    </source>
</evidence>
<dbReference type="RefSeq" id="WP_198322782.1">
    <property type="nucleotide sequence ID" value="NZ_CP104311.1"/>
</dbReference>
<keyword evidence="2" id="KW-1185">Reference proteome</keyword>
<dbReference type="NCBIfam" id="TIGR02574">
    <property type="entry name" value="stabl_TIGR02574"/>
    <property type="match status" value="1"/>
</dbReference>
<reference evidence="1 2" key="1">
    <citation type="submission" date="2022-09" db="EMBL/GenBank/DDBJ databases">
        <authorList>
            <person name="Giprobiosintez L."/>
        </authorList>
    </citation>
    <scope>NUCLEOTIDE SEQUENCE [LARGE SCALE GENOMIC DNA]</scope>
    <source>
        <strain evidence="2">VKPM-B-12549 (GBS-15)</strain>
    </source>
</reference>
<sequence>MNLASSELFELSVPERIRLVEHLWDSLAKDAEAVPLTDWQRRESDACLDGCRAAPEGGESWAQVKADILAG</sequence>